<evidence type="ECO:0000256" key="9">
    <source>
        <dbReference type="RuleBase" id="RU003357"/>
    </source>
</evidence>
<evidence type="ECO:0000256" key="5">
    <source>
        <dbReference type="ARBA" id="ARBA00023077"/>
    </source>
</evidence>
<comment type="similarity">
    <text evidence="8 9">Belongs to the TonB-dependent receptor family.</text>
</comment>
<sequence>MSYPKSFSMKILLLYFLTTTSLFQASEKNPKNLITLKLSDITIGQLFDQIELSTDYRFVYKVQDIDLTKKIDVDAKNQDIETLLTDVLATLQTSFTLNGKQIILKQDNKTNISISYSDNIEVQKSVSGTITNDLGNPFPGVYIVKKNTNDGTLSDLDGKYTINVSPQDTLVFSYLGYTTTSRIVGQQSTINVQMKQSTSELSEVIINGIFERKAESFTGSAVTFTKEELSRVGNQNIFQTIQNIDPSIAILDNFELGSNPNALPDMQIRGTSTFPGEGVDGFKGNYLKSPNQPLFILNGFEVTVERVFDLDFNRIKSLTILKDAASKSLYGSRAANGVVVIETDQLKNSETRITYNAMMDVELPDLSSYNLTNSLQKLEAEQLNGFYEARNVEDYIELQQLYNSRLKLAKEGLNTDWMALPLRNAIGQRHSLGVELGGQNLRVFANLNYQKKAGVMKDSYRENIGGGITTMYSIDNLKFRNITTVISNSAAESPYGTFNEYAIMNPYWRAKNIDGTIPYYAEFFDADNNYTNPLYNSTIGVKNESSYFNFINNFYLEWQLIPSLKTIARIGVDVKRNDADEFYPGQHTQFDNYVDDERKGSYQVNNGKSTFLTGNLNLQYSRNFGKHFVFGNASFDINERKYEELQHLAEGFPSSRLNNITFARAYALDSRPIGISGISRELGFLAVGSYVYDNRFLSDLTLRSSASSQFGADKRWSTFWSLGLGWNLHNESVFRKSVFEQLKVRGSLGSTGNQNFNTNQSIVTYAYYQDAFYQDFPGSYIFNLGNPNLQWESKFDYNIGLDTKIGGLSLRFDYYENYTENLITDVSLPYSNGFDSVKENLGKVKNSGIDANATYLIWSNGTNFLNVNFGIATNTNKIVELSNAMRSFNESQEELAADEENNTPVLRYEDGMSMNAIWAVQSAGIDPASGREIFINKDGSTTYEWDATQMVVVGDNNPKYRGVVGISGEYERFGLSVTARYLGGGQLYNQTLVDKVENVDMNYNVDERVLTGRWQYQGQQSYFRGIRVFNYATNGYTFDRSLTKPTSRFVQDRNELDIAAISAYYDFGKSINKALGLERLRLGFNMNNVVKFSTIEIERGTLYPFSRTMSFSLTATF</sequence>
<dbReference type="InterPro" id="IPR039426">
    <property type="entry name" value="TonB-dep_rcpt-like"/>
</dbReference>
<dbReference type="InterPro" id="IPR012910">
    <property type="entry name" value="Plug_dom"/>
</dbReference>
<dbReference type="Pfam" id="PF00593">
    <property type="entry name" value="TonB_dep_Rec_b-barrel"/>
    <property type="match status" value="1"/>
</dbReference>
<feature type="chain" id="PRO_5013336680" evidence="10">
    <location>
        <begin position="26"/>
        <end position="1117"/>
    </location>
</feature>
<dbReference type="Pfam" id="PF07715">
    <property type="entry name" value="Plug"/>
    <property type="match status" value="1"/>
</dbReference>
<feature type="signal peptide" evidence="10">
    <location>
        <begin position="1"/>
        <end position="25"/>
    </location>
</feature>
<keyword evidence="3 8" id="KW-1134">Transmembrane beta strand</keyword>
<dbReference type="InterPro" id="IPR036942">
    <property type="entry name" value="Beta-barrel_TonB_sf"/>
</dbReference>
<keyword evidence="4 8" id="KW-0812">Transmembrane</keyword>
<dbReference type="InterPro" id="IPR023997">
    <property type="entry name" value="TonB-dep_OMP_SusC/RagA_CS"/>
</dbReference>
<evidence type="ECO:0000256" key="2">
    <source>
        <dbReference type="ARBA" id="ARBA00022448"/>
    </source>
</evidence>
<dbReference type="PROSITE" id="PS52016">
    <property type="entry name" value="TONB_DEPENDENT_REC_3"/>
    <property type="match status" value="1"/>
</dbReference>
<evidence type="ECO:0000259" key="11">
    <source>
        <dbReference type="Pfam" id="PF00593"/>
    </source>
</evidence>
<name>A0A1M5WR10_9FLAO</name>
<protein>
    <submittedName>
        <fullName evidence="13">TonB-linked outer membrane protein, SusC/RagA family</fullName>
    </submittedName>
</protein>
<dbReference type="STRING" id="573501.SAMN04487999_1318"/>
<evidence type="ECO:0000256" key="4">
    <source>
        <dbReference type="ARBA" id="ARBA00022692"/>
    </source>
</evidence>
<dbReference type="Gene3D" id="2.40.170.20">
    <property type="entry name" value="TonB-dependent receptor, beta-barrel domain"/>
    <property type="match status" value="1"/>
</dbReference>
<keyword evidence="7 8" id="KW-0998">Cell outer membrane</keyword>
<dbReference type="InterPro" id="IPR023996">
    <property type="entry name" value="TonB-dep_OMP_SusC/RagA"/>
</dbReference>
<evidence type="ECO:0000256" key="8">
    <source>
        <dbReference type="PROSITE-ProRule" id="PRU01360"/>
    </source>
</evidence>
<dbReference type="EMBL" id="FQXT01000002">
    <property type="protein sequence ID" value="SHH89574.1"/>
    <property type="molecule type" value="Genomic_DNA"/>
</dbReference>
<dbReference type="Gene3D" id="2.60.40.1120">
    <property type="entry name" value="Carboxypeptidase-like, regulatory domain"/>
    <property type="match status" value="1"/>
</dbReference>
<dbReference type="InterPro" id="IPR000531">
    <property type="entry name" value="Beta-barrel_TonB"/>
</dbReference>
<comment type="subcellular location">
    <subcellularLocation>
        <location evidence="1 8">Cell outer membrane</location>
        <topology evidence="1 8">Multi-pass membrane protein</topology>
    </subcellularLocation>
</comment>
<gene>
    <name evidence="13" type="ORF">SAMN04487999_1318</name>
</gene>
<organism evidence="13 14">
    <name type="scientific">Leeuwenhoekiella palythoae</name>
    <dbReference type="NCBI Taxonomy" id="573501"/>
    <lineage>
        <taxon>Bacteria</taxon>
        <taxon>Pseudomonadati</taxon>
        <taxon>Bacteroidota</taxon>
        <taxon>Flavobacteriia</taxon>
        <taxon>Flavobacteriales</taxon>
        <taxon>Flavobacteriaceae</taxon>
        <taxon>Leeuwenhoekiella</taxon>
    </lineage>
</organism>
<evidence type="ECO:0000256" key="3">
    <source>
        <dbReference type="ARBA" id="ARBA00022452"/>
    </source>
</evidence>
<dbReference type="InterPro" id="IPR008969">
    <property type="entry name" value="CarboxyPept-like_regulatory"/>
</dbReference>
<dbReference type="NCBIfam" id="TIGR04056">
    <property type="entry name" value="OMP_RagA_SusC"/>
    <property type="match status" value="1"/>
</dbReference>
<evidence type="ECO:0000256" key="10">
    <source>
        <dbReference type="SAM" id="SignalP"/>
    </source>
</evidence>
<dbReference type="Proteomes" id="UP000184240">
    <property type="component" value="Unassembled WGS sequence"/>
</dbReference>
<keyword evidence="5 9" id="KW-0798">TonB box</keyword>
<keyword evidence="10" id="KW-0732">Signal</keyword>
<dbReference type="SUPFAM" id="SSF56935">
    <property type="entry name" value="Porins"/>
    <property type="match status" value="1"/>
</dbReference>
<evidence type="ECO:0000313" key="14">
    <source>
        <dbReference type="Proteomes" id="UP000184240"/>
    </source>
</evidence>
<accession>A0A1M5WR10</accession>
<evidence type="ECO:0000256" key="6">
    <source>
        <dbReference type="ARBA" id="ARBA00023136"/>
    </source>
</evidence>
<reference evidence="14" key="1">
    <citation type="submission" date="2016-11" db="EMBL/GenBank/DDBJ databases">
        <authorList>
            <person name="Varghese N."/>
            <person name="Submissions S."/>
        </authorList>
    </citation>
    <scope>NUCLEOTIDE SEQUENCE [LARGE SCALE GENOMIC DNA]</scope>
    <source>
        <strain evidence="14">DSM 19859</strain>
    </source>
</reference>
<proteinExistence type="inferred from homology"/>
<dbReference type="GO" id="GO:0009279">
    <property type="term" value="C:cell outer membrane"/>
    <property type="evidence" value="ECO:0007669"/>
    <property type="project" value="UniProtKB-SubCell"/>
</dbReference>
<evidence type="ECO:0000259" key="12">
    <source>
        <dbReference type="Pfam" id="PF07715"/>
    </source>
</evidence>
<feature type="domain" description="TonB-dependent receptor plug" evidence="12">
    <location>
        <begin position="216"/>
        <end position="338"/>
    </location>
</feature>
<dbReference type="SUPFAM" id="SSF49464">
    <property type="entry name" value="Carboxypeptidase regulatory domain-like"/>
    <property type="match status" value="1"/>
</dbReference>
<evidence type="ECO:0000256" key="7">
    <source>
        <dbReference type="ARBA" id="ARBA00023237"/>
    </source>
</evidence>
<dbReference type="Pfam" id="PF13715">
    <property type="entry name" value="CarbopepD_reg_2"/>
    <property type="match status" value="1"/>
</dbReference>
<dbReference type="InterPro" id="IPR037066">
    <property type="entry name" value="Plug_dom_sf"/>
</dbReference>
<feature type="domain" description="TonB-dependent receptor-like beta-barrel" evidence="11">
    <location>
        <begin position="507"/>
        <end position="1088"/>
    </location>
</feature>
<dbReference type="NCBIfam" id="TIGR04057">
    <property type="entry name" value="SusC_RagA_signa"/>
    <property type="match status" value="1"/>
</dbReference>
<evidence type="ECO:0000256" key="1">
    <source>
        <dbReference type="ARBA" id="ARBA00004571"/>
    </source>
</evidence>
<keyword evidence="2 8" id="KW-0813">Transport</keyword>
<keyword evidence="6 8" id="KW-0472">Membrane</keyword>
<dbReference type="Gene3D" id="2.170.130.10">
    <property type="entry name" value="TonB-dependent receptor, plug domain"/>
    <property type="match status" value="1"/>
</dbReference>
<evidence type="ECO:0000313" key="13">
    <source>
        <dbReference type="EMBL" id="SHH89574.1"/>
    </source>
</evidence>
<dbReference type="AlphaFoldDB" id="A0A1M5WR10"/>